<dbReference type="Pfam" id="PF23445">
    <property type="entry name" value="WHD_SNRNP200"/>
    <property type="match status" value="1"/>
</dbReference>
<dbReference type="SMART" id="SM00973">
    <property type="entry name" value="Sec63"/>
    <property type="match status" value="1"/>
</dbReference>
<dbReference type="GO" id="GO:0007131">
    <property type="term" value="P:reciprocal meiotic recombination"/>
    <property type="evidence" value="ECO:0007669"/>
    <property type="project" value="UniProtKB-ARBA"/>
</dbReference>
<evidence type="ECO:0000313" key="14">
    <source>
        <dbReference type="Proteomes" id="UP001489004"/>
    </source>
</evidence>
<dbReference type="Gene3D" id="1.10.10.10">
    <property type="entry name" value="Winged helix-like DNA-binding domain superfamily/Winged helix DNA-binding domain"/>
    <property type="match status" value="1"/>
</dbReference>
<evidence type="ECO:0000256" key="9">
    <source>
        <dbReference type="ARBA" id="ARBA00034808"/>
    </source>
</evidence>
<dbReference type="PANTHER" id="PTHR47835:SF3">
    <property type="entry name" value="HELICASE FOR MEIOSIS 1"/>
    <property type="match status" value="1"/>
</dbReference>
<reference evidence="13 14" key="1">
    <citation type="journal article" date="2024" name="Nat. Commun.">
        <title>Phylogenomics reveals the evolutionary origins of lichenization in chlorophyte algae.</title>
        <authorList>
            <person name="Puginier C."/>
            <person name="Libourel C."/>
            <person name="Otte J."/>
            <person name="Skaloud P."/>
            <person name="Haon M."/>
            <person name="Grisel S."/>
            <person name="Petersen M."/>
            <person name="Berrin J.G."/>
            <person name="Delaux P.M."/>
            <person name="Dal Grande F."/>
            <person name="Keller J."/>
        </authorList>
    </citation>
    <scope>NUCLEOTIDE SEQUENCE [LARGE SCALE GENOMIC DNA]</scope>
    <source>
        <strain evidence="13 14">SAG 2043</strain>
    </source>
</reference>
<evidence type="ECO:0000256" key="8">
    <source>
        <dbReference type="ARBA" id="ARBA00034617"/>
    </source>
</evidence>
<dbReference type="InterPro" id="IPR036388">
    <property type="entry name" value="WH-like_DNA-bd_sf"/>
</dbReference>
<dbReference type="Pfam" id="PF08538">
    <property type="entry name" value="DUF1749"/>
    <property type="match status" value="1"/>
</dbReference>
<dbReference type="SMART" id="SM00487">
    <property type="entry name" value="DEXDc"/>
    <property type="match status" value="1"/>
</dbReference>
<keyword evidence="5" id="KW-0067">ATP-binding</keyword>
<dbReference type="Gene3D" id="1.10.3380.10">
    <property type="entry name" value="Sec63 N-terminal domain-like domain"/>
    <property type="match status" value="1"/>
</dbReference>
<comment type="similarity">
    <text evidence="1">Belongs to the helicase family. SKI2 subfamily.</text>
</comment>
<dbReference type="GO" id="GO:0005524">
    <property type="term" value="F:ATP binding"/>
    <property type="evidence" value="ECO:0007669"/>
    <property type="project" value="UniProtKB-KW"/>
</dbReference>
<dbReference type="EMBL" id="JALJOR010000010">
    <property type="protein sequence ID" value="KAK9810502.1"/>
    <property type="molecule type" value="Genomic_DNA"/>
</dbReference>
<evidence type="ECO:0000256" key="2">
    <source>
        <dbReference type="ARBA" id="ARBA00022741"/>
    </source>
</evidence>
<evidence type="ECO:0000256" key="3">
    <source>
        <dbReference type="ARBA" id="ARBA00022801"/>
    </source>
</evidence>
<dbReference type="Pfam" id="PF00271">
    <property type="entry name" value="Helicase_C"/>
    <property type="match status" value="1"/>
</dbReference>
<keyword evidence="14" id="KW-1185">Reference proteome</keyword>
<dbReference type="SUPFAM" id="SSF53474">
    <property type="entry name" value="alpha/beta-Hydrolases"/>
    <property type="match status" value="1"/>
</dbReference>
<keyword evidence="7" id="KW-0469">Meiosis</keyword>
<keyword evidence="6" id="KW-0413">Isomerase</keyword>
<evidence type="ECO:0000259" key="11">
    <source>
        <dbReference type="PROSITE" id="PS51192"/>
    </source>
</evidence>
<dbReference type="InterPro" id="IPR014001">
    <property type="entry name" value="Helicase_ATP-bd"/>
</dbReference>
<dbReference type="PROSITE" id="PS51194">
    <property type="entry name" value="HELICASE_CTER"/>
    <property type="match status" value="1"/>
</dbReference>
<evidence type="ECO:0000256" key="10">
    <source>
        <dbReference type="ARBA" id="ARBA00048988"/>
    </source>
</evidence>
<dbReference type="FunFam" id="3.40.50.300:FF:001076">
    <property type="entry name" value="ATP-dependent DNA helicase MER3"/>
    <property type="match status" value="1"/>
</dbReference>
<dbReference type="InterPro" id="IPR057842">
    <property type="entry name" value="WH_MER3"/>
</dbReference>
<keyword evidence="3" id="KW-0378">Hydrolase</keyword>
<dbReference type="SMART" id="SM00490">
    <property type="entry name" value="HELICc"/>
    <property type="match status" value="1"/>
</dbReference>
<gene>
    <name evidence="13" type="ORF">WJX72_011853</name>
</gene>
<dbReference type="Gene3D" id="3.40.50.1820">
    <property type="entry name" value="alpha/beta hydrolase"/>
    <property type="match status" value="1"/>
</dbReference>
<dbReference type="InterPro" id="IPR029058">
    <property type="entry name" value="AB_hydrolase_fold"/>
</dbReference>
<evidence type="ECO:0000256" key="7">
    <source>
        <dbReference type="ARBA" id="ARBA00023254"/>
    </source>
</evidence>
<dbReference type="GO" id="GO:0016787">
    <property type="term" value="F:hydrolase activity"/>
    <property type="evidence" value="ECO:0007669"/>
    <property type="project" value="UniProtKB-KW"/>
</dbReference>
<evidence type="ECO:0000256" key="4">
    <source>
        <dbReference type="ARBA" id="ARBA00022806"/>
    </source>
</evidence>
<dbReference type="InterPro" id="IPR027417">
    <property type="entry name" value="P-loop_NTPase"/>
</dbReference>
<evidence type="ECO:0000256" key="6">
    <source>
        <dbReference type="ARBA" id="ARBA00023235"/>
    </source>
</evidence>
<dbReference type="Gene3D" id="3.40.50.300">
    <property type="entry name" value="P-loop containing nucleotide triphosphate hydrolases"/>
    <property type="match status" value="2"/>
</dbReference>
<dbReference type="Pfam" id="PF02889">
    <property type="entry name" value="Sec63"/>
    <property type="match status" value="1"/>
</dbReference>
<keyword evidence="2" id="KW-0547">Nucleotide-binding</keyword>
<dbReference type="InterPro" id="IPR001650">
    <property type="entry name" value="Helicase_C-like"/>
</dbReference>
<dbReference type="Pfam" id="PF00270">
    <property type="entry name" value="DEAD"/>
    <property type="match status" value="1"/>
</dbReference>
<protein>
    <recommendedName>
        <fullName evidence="9">DNA 3'-5' helicase</fullName>
        <ecNumber evidence="9">5.6.2.4</ecNumber>
    </recommendedName>
</protein>
<dbReference type="GO" id="GO:0043138">
    <property type="term" value="F:3'-5' DNA helicase activity"/>
    <property type="evidence" value="ECO:0007669"/>
    <property type="project" value="UniProtKB-EC"/>
</dbReference>
<feature type="domain" description="Helicase ATP-binding" evidence="11">
    <location>
        <begin position="301"/>
        <end position="498"/>
    </location>
</feature>
<dbReference type="Proteomes" id="UP001489004">
    <property type="component" value="Unassembled WGS sequence"/>
</dbReference>
<feature type="domain" description="Helicase C-terminal" evidence="12">
    <location>
        <begin position="528"/>
        <end position="732"/>
    </location>
</feature>
<dbReference type="InterPro" id="IPR052247">
    <property type="entry name" value="Meiotic_Crossover_Helicase"/>
</dbReference>
<comment type="caution">
    <text evidence="13">The sequence shown here is derived from an EMBL/GenBank/DDBJ whole genome shotgun (WGS) entry which is preliminary data.</text>
</comment>
<evidence type="ECO:0000259" key="12">
    <source>
        <dbReference type="PROSITE" id="PS51194"/>
    </source>
</evidence>
<dbReference type="PANTHER" id="PTHR47835">
    <property type="entry name" value="HFM1, ATP DEPENDENT DNA HELICASE HOMOLOG"/>
    <property type="match status" value="1"/>
</dbReference>
<dbReference type="InterPro" id="IPR004179">
    <property type="entry name" value="Sec63-dom"/>
</dbReference>
<comment type="catalytic activity">
    <reaction evidence="8">
        <text>Couples ATP hydrolysis with the unwinding of duplex DNA by translocating in the 3'-5' direction.</text>
        <dbReference type="EC" id="5.6.2.4"/>
    </reaction>
</comment>
<dbReference type="AlphaFoldDB" id="A0AAW1PPX0"/>
<dbReference type="SUPFAM" id="SSF52540">
    <property type="entry name" value="P-loop containing nucleoside triphosphate hydrolases"/>
    <property type="match status" value="1"/>
</dbReference>
<evidence type="ECO:0000256" key="1">
    <source>
        <dbReference type="ARBA" id="ARBA00010140"/>
    </source>
</evidence>
<dbReference type="PROSITE" id="PS51192">
    <property type="entry name" value="HELICASE_ATP_BIND_1"/>
    <property type="match status" value="1"/>
</dbReference>
<dbReference type="SUPFAM" id="SSF158702">
    <property type="entry name" value="Sec63 N-terminal domain-like"/>
    <property type="match status" value="1"/>
</dbReference>
<name>A0AAW1PPX0_9CHLO</name>
<dbReference type="InterPro" id="IPR011545">
    <property type="entry name" value="DEAD/DEAH_box_helicase_dom"/>
</dbReference>
<evidence type="ECO:0000256" key="5">
    <source>
        <dbReference type="ARBA" id="ARBA00022840"/>
    </source>
</evidence>
<dbReference type="InterPro" id="IPR013744">
    <property type="entry name" value="SidJ"/>
</dbReference>
<dbReference type="CDD" id="cd18795">
    <property type="entry name" value="SF2_C_Ski2"/>
    <property type="match status" value="1"/>
</dbReference>
<proteinExistence type="inferred from homology"/>
<sequence length="1139" mass="125172">MPNQEAHGVLVKYGPGQAHTAFLEGDSSRHFVMVGGLTNGLLFAPYYEGLAGKLKTREWTVVQPILSSSYTGWGVGSLDQDAHELLLLTCYLKEHRGCTDIIMLGFSTGCQDVVRYVQRSVASEDLPRLRAAILQAPVSDREYLAMSPDTPQLLKQAEALIAQGRGEDIVCRPAALESAPVCARRLQSLAGKGGDDDMFSSDLTDAELQELLGHMAGTPTLVVISGADECLPPHVNGVALGKRLASAIGPSAQSTQDSYLPPEAPSDSDCLRSVQDLPACFRPVFASSFRYFNPVQSECYPSAFGSDLSMVVAAPTGSGKTGVMELAILRLMSRYIKEAGDFCLKPGSLKVIYLAPIRALVQEKAQEWSVKFGERLGLSCKEMTGDSDAQDLQGMDAADIICTTPEKFDAVTRKHKDQGGMRFFGEVALVLIDEVHLLSENRGSALEAGAISRIKMVSKFADMRELPLAKVRFVAVSATIPNIADIGTWLEVPPQNLKVFGEEMRPVRLKVVVRGYNPTKNDFLFERRLNNYISTILAENSKGKPSLIFCSSRKGTTDTAAHLLNLISRQGGQSPYISNSAQYSRLQQAAERVTSKQLQQVLRVGLGFHNAAMESQDRAVVEALFRERDILVLCTTSTLAVGVNLPAHLVVLKGTRRWTSELNEAAGYKEYDRSTCLQMIGRAGRPQYDTEGVAVIMTQKQMVHRYENLASGSELVESQLKGCFAEYLNAEIALRTITDVSMSITWLKSTFLYLRVKKNPGAYGMAALSKVASAAEADKMLQDKLIMATVEVLAKYGLVQTDECGFVLDSQVPGRLMAHHYIRLPTMINIVNVPDHASMPDLLDLIARSDEFSGIKLRRDQKKILNAINKGQGVRFSVTDPAKPQKAKERISTAADKIFILINEALSDRPADTLDFSMKQELEQVLKVGQRIAACMAKYFAHRQQLTATANSLMLTKCLKQRLWENSVQQCRQLRSITRPMAARLLDAGVTSLQQLNATDARRIETVTQQRYPAGSNILHELRATLPPRLQLELLPQGRMSSGRLEMELVLTRVEDPSSAGGERKNYAKLVAGSLHNDALLVHESIVLENFQSPYRVRFVTKTPASGGAAVEVVASVIHDRLVPWTIATSRHQARKCRA</sequence>
<organism evidence="13 14">
    <name type="scientific">[Myrmecia] bisecta</name>
    <dbReference type="NCBI Taxonomy" id="41462"/>
    <lineage>
        <taxon>Eukaryota</taxon>
        <taxon>Viridiplantae</taxon>
        <taxon>Chlorophyta</taxon>
        <taxon>core chlorophytes</taxon>
        <taxon>Trebouxiophyceae</taxon>
        <taxon>Trebouxiales</taxon>
        <taxon>Trebouxiaceae</taxon>
        <taxon>Myrmecia</taxon>
    </lineage>
</organism>
<dbReference type="GO" id="GO:0003676">
    <property type="term" value="F:nucleic acid binding"/>
    <property type="evidence" value="ECO:0007669"/>
    <property type="project" value="InterPro"/>
</dbReference>
<evidence type="ECO:0000313" key="13">
    <source>
        <dbReference type="EMBL" id="KAK9810502.1"/>
    </source>
</evidence>
<dbReference type="EC" id="5.6.2.4" evidence="9"/>
<accession>A0AAW1PPX0</accession>
<comment type="catalytic activity">
    <reaction evidence="10">
        <text>ATP + H2O = ADP + phosphate + H(+)</text>
        <dbReference type="Rhea" id="RHEA:13065"/>
        <dbReference type="ChEBI" id="CHEBI:15377"/>
        <dbReference type="ChEBI" id="CHEBI:15378"/>
        <dbReference type="ChEBI" id="CHEBI:30616"/>
        <dbReference type="ChEBI" id="CHEBI:43474"/>
        <dbReference type="ChEBI" id="CHEBI:456216"/>
        <dbReference type="EC" id="5.6.2.4"/>
    </reaction>
</comment>
<keyword evidence="4" id="KW-0347">Helicase</keyword>